<keyword evidence="2" id="KW-1185">Reference proteome</keyword>
<dbReference type="AlphaFoldDB" id="A0A7Z2VK39"/>
<accession>A0A7Z2VK39</accession>
<gene>
    <name evidence="1" type="ORF">HH215_14955</name>
</gene>
<name>A0A7Z2VK39_9BACL</name>
<dbReference type="KEGG" id="cheb:HH215_14955"/>
<dbReference type="RefSeq" id="WP_169280628.1">
    <property type="nucleotide sequence ID" value="NZ_CP051680.1"/>
</dbReference>
<evidence type="ECO:0000313" key="2">
    <source>
        <dbReference type="Proteomes" id="UP000502248"/>
    </source>
</evidence>
<organism evidence="1 2">
    <name type="scientific">Cohnella herbarum</name>
    <dbReference type="NCBI Taxonomy" id="2728023"/>
    <lineage>
        <taxon>Bacteria</taxon>
        <taxon>Bacillati</taxon>
        <taxon>Bacillota</taxon>
        <taxon>Bacilli</taxon>
        <taxon>Bacillales</taxon>
        <taxon>Paenibacillaceae</taxon>
        <taxon>Cohnella</taxon>
    </lineage>
</organism>
<protein>
    <submittedName>
        <fullName evidence="1">Uncharacterized protein</fullName>
    </submittedName>
</protein>
<reference evidence="1 2" key="1">
    <citation type="submission" date="2020-04" db="EMBL/GenBank/DDBJ databases">
        <title>Genome sequencing of novel species.</title>
        <authorList>
            <person name="Heo J."/>
            <person name="Kim S.-J."/>
            <person name="Kim J.-S."/>
            <person name="Hong S.-B."/>
            <person name="Kwon S.-W."/>
        </authorList>
    </citation>
    <scope>NUCLEOTIDE SEQUENCE [LARGE SCALE GENOMIC DNA]</scope>
    <source>
        <strain evidence="1 2">MFER-1</strain>
    </source>
</reference>
<proteinExistence type="predicted"/>
<dbReference type="Proteomes" id="UP000502248">
    <property type="component" value="Chromosome"/>
</dbReference>
<dbReference type="EMBL" id="CP051680">
    <property type="protein sequence ID" value="QJD84344.1"/>
    <property type="molecule type" value="Genomic_DNA"/>
</dbReference>
<evidence type="ECO:0000313" key="1">
    <source>
        <dbReference type="EMBL" id="QJD84344.1"/>
    </source>
</evidence>
<sequence length="312" mass="34610">MSLSNVSIQEVQHDKWGRCVSLSNGRAELLATLDFGPRIIHLSSQGGVNLFFEDDNQEIQQGGDAFVPVGGGSWNIYGGHRLWTSPERIPRATYPDNDPVDWEKSGEGAIVLRPKEERWNQVRKEIELRLDISSPAIRVVHRVTNTGAWPISFAPWALSVMGAGGRAVVPMTGADNGLLPNRRFIMWPYNRLNDSRISFTESELIVDQGEGPTPYKFGSDNEAGWAAYSNHGDTFIKSYKPVAGGNYPDFGVSFELYTNSLMLELETLGELQEVDSGATVEHTETWQVVQGLDLRAIGLEDAVSKLQPYVTR</sequence>